<dbReference type="InterPro" id="IPR003439">
    <property type="entry name" value="ABC_transporter-like_ATP-bd"/>
</dbReference>
<comment type="similarity">
    <text evidence="1">Belongs to the ABC transporter superfamily.</text>
</comment>
<reference evidence="6 7" key="1">
    <citation type="submission" date="2015-06" db="EMBL/GenBank/DDBJ databases">
        <title>Cloning and characterization of the uncialamcin biosynthetic gene cluster.</title>
        <authorList>
            <person name="Yan X."/>
            <person name="Huang T."/>
            <person name="Ge H."/>
            <person name="Shen B."/>
        </authorList>
    </citation>
    <scope>NUCLEOTIDE SEQUENCE [LARGE SCALE GENOMIC DNA]</scope>
    <source>
        <strain evidence="6 7">DCA2648</strain>
    </source>
</reference>
<evidence type="ECO:0000256" key="2">
    <source>
        <dbReference type="ARBA" id="ARBA00022448"/>
    </source>
</evidence>
<gene>
    <name evidence="6" type="ORF">AB852_18560</name>
</gene>
<dbReference type="Gene3D" id="3.40.50.300">
    <property type="entry name" value="P-loop containing nucleotide triphosphate hydrolases"/>
    <property type="match status" value="1"/>
</dbReference>
<feature type="domain" description="ABC transporter" evidence="5">
    <location>
        <begin position="14"/>
        <end position="239"/>
    </location>
</feature>
<dbReference type="PANTHER" id="PTHR42734">
    <property type="entry name" value="METAL TRANSPORT SYSTEM ATP-BINDING PROTEIN TM_0124-RELATED"/>
    <property type="match status" value="1"/>
</dbReference>
<dbReference type="GO" id="GO:0016887">
    <property type="term" value="F:ATP hydrolysis activity"/>
    <property type="evidence" value="ECO:0007669"/>
    <property type="project" value="InterPro"/>
</dbReference>
<evidence type="ECO:0000256" key="1">
    <source>
        <dbReference type="ARBA" id="ARBA00005417"/>
    </source>
</evidence>
<organism evidence="6 7">
    <name type="scientific">Streptomyces uncialis</name>
    <dbReference type="NCBI Taxonomy" id="1048205"/>
    <lineage>
        <taxon>Bacteria</taxon>
        <taxon>Bacillati</taxon>
        <taxon>Actinomycetota</taxon>
        <taxon>Actinomycetes</taxon>
        <taxon>Kitasatosporales</taxon>
        <taxon>Streptomycetaceae</taxon>
        <taxon>Streptomyces</taxon>
    </lineage>
</organism>
<dbReference type="PANTHER" id="PTHR42734:SF5">
    <property type="entry name" value="IRON TRANSPORT SYSTEM ATP-BINDING PROTEIN HI_0361-RELATED"/>
    <property type="match status" value="1"/>
</dbReference>
<proteinExistence type="inferred from homology"/>
<dbReference type="InterPro" id="IPR047748">
    <property type="entry name" value="AztA-like"/>
</dbReference>
<evidence type="ECO:0000313" key="7">
    <source>
        <dbReference type="Proteomes" id="UP000186455"/>
    </source>
</evidence>
<dbReference type="EMBL" id="LFBV01000004">
    <property type="protein sequence ID" value="OKH93756.1"/>
    <property type="molecule type" value="Genomic_DNA"/>
</dbReference>
<evidence type="ECO:0000256" key="3">
    <source>
        <dbReference type="ARBA" id="ARBA00022741"/>
    </source>
</evidence>
<protein>
    <recommendedName>
        <fullName evidence="5">ABC transporter domain-containing protein</fullName>
    </recommendedName>
</protein>
<dbReference type="PROSITE" id="PS00211">
    <property type="entry name" value="ABC_TRANSPORTER_1"/>
    <property type="match status" value="1"/>
</dbReference>
<dbReference type="GO" id="GO:0005524">
    <property type="term" value="F:ATP binding"/>
    <property type="evidence" value="ECO:0007669"/>
    <property type="project" value="UniProtKB-KW"/>
</dbReference>
<dbReference type="InterPro" id="IPR003593">
    <property type="entry name" value="AAA+_ATPase"/>
</dbReference>
<dbReference type="Proteomes" id="UP000186455">
    <property type="component" value="Unassembled WGS sequence"/>
</dbReference>
<evidence type="ECO:0000259" key="5">
    <source>
        <dbReference type="PROSITE" id="PS50893"/>
    </source>
</evidence>
<keyword evidence="7" id="KW-1185">Reference proteome</keyword>
<dbReference type="STRING" id="1048205.AB852_18560"/>
<dbReference type="InterPro" id="IPR017871">
    <property type="entry name" value="ABC_transporter-like_CS"/>
</dbReference>
<keyword evidence="3" id="KW-0547">Nucleotide-binding</keyword>
<comment type="caution">
    <text evidence="6">The sequence shown here is derived from an EMBL/GenBank/DDBJ whole genome shotgun (WGS) entry which is preliminary data.</text>
</comment>
<dbReference type="SUPFAM" id="SSF52540">
    <property type="entry name" value="P-loop containing nucleoside triphosphate hydrolases"/>
    <property type="match status" value="1"/>
</dbReference>
<dbReference type="SMART" id="SM00382">
    <property type="entry name" value="AAA"/>
    <property type="match status" value="1"/>
</dbReference>
<dbReference type="Pfam" id="PF00005">
    <property type="entry name" value="ABC_tran"/>
    <property type="match status" value="1"/>
</dbReference>
<evidence type="ECO:0000256" key="4">
    <source>
        <dbReference type="ARBA" id="ARBA00022840"/>
    </source>
</evidence>
<name>A0A1Q4V7E6_9ACTN</name>
<dbReference type="InterPro" id="IPR027417">
    <property type="entry name" value="P-loop_NTPase"/>
</dbReference>
<dbReference type="AlphaFoldDB" id="A0A1Q4V7E6"/>
<dbReference type="NCBIfam" id="NF040873">
    <property type="entry name" value="AztA"/>
    <property type="match status" value="1"/>
</dbReference>
<evidence type="ECO:0000313" key="6">
    <source>
        <dbReference type="EMBL" id="OKH93756.1"/>
    </source>
</evidence>
<sequence length="242" mass="24944">MAPKEPGGDGTWRIGLDGVAAGYPGHPVLSGLTARLPAAANTVLVGPNGSGKSTLLAVLAGVRPVTSGTVTHHAGGRPAFVAQRAAVPDALPLTVRDTVAMGRWDRLGPWRRMSARDRSVVDACMARLGITGLADRRLGDLSGGQRQRALVAQGLAQESGLLLLDEPTTGLDAAARRIITEVLADAVADGVTVVQATHDMTAARRADHCLLLDQGRLAASGPPATVLSDAALVRVWGLDGDR</sequence>
<dbReference type="InterPro" id="IPR050153">
    <property type="entry name" value="Metal_Ion_Import_ABC"/>
</dbReference>
<accession>A0A1Q4V7E6</accession>
<keyword evidence="2" id="KW-0813">Transport</keyword>
<dbReference type="PROSITE" id="PS50893">
    <property type="entry name" value="ABC_TRANSPORTER_2"/>
    <property type="match status" value="1"/>
</dbReference>
<keyword evidence="4" id="KW-0067">ATP-binding</keyword>